<accession>A0AC60QSW1</accession>
<name>A0AC60QSW1_IXOPE</name>
<comment type="caution">
    <text evidence="1">The sequence shown here is derived from an EMBL/GenBank/DDBJ whole genome shotgun (WGS) entry which is preliminary data.</text>
</comment>
<evidence type="ECO:0000313" key="2">
    <source>
        <dbReference type="Proteomes" id="UP000805193"/>
    </source>
</evidence>
<organism evidence="1 2">
    <name type="scientific">Ixodes persulcatus</name>
    <name type="common">Taiga tick</name>
    <dbReference type="NCBI Taxonomy" id="34615"/>
    <lineage>
        <taxon>Eukaryota</taxon>
        <taxon>Metazoa</taxon>
        <taxon>Ecdysozoa</taxon>
        <taxon>Arthropoda</taxon>
        <taxon>Chelicerata</taxon>
        <taxon>Arachnida</taxon>
        <taxon>Acari</taxon>
        <taxon>Parasitiformes</taxon>
        <taxon>Ixodida</taxon>
        <taxon>Ixodoidea</taxon>
        <taxon>Ixodidae</taxon>
        <taxon>Ixodinae</taxon>
        <taxon>Ixodes</taxon>
    </lineage>
</organism>
<gene>
    <name evidence="1" type="ORF">HPB47_015651</name>
</gene>
<dbReference type="EMBL" id="JABSTQ010004310">
    <property type="protein sequence ID" value="KAG0442629.1"/>
    <property type="molecule type" value="Genomic_DNA"/>
</dbReference>
<evidence type="ECO:0000313" key="1">
    <source>
        <dbReference type="EMBL" id="KAG0442629.1"/>
    </source>
</evidence>
<keyword evidence="2" id="KW-1185">Reference proteome</keyword>
<reference evidence="1 2" key="1">
    <citation type="journal article" date="2020" name="Cell">
        <title>Large-Scale Comparative Analyses of Tick Genomes Elucidate Their Genetic Diversity and Vector Capacities.</title>
        <authorList>
            <consortium name="Tick Genome and Microbiome Consortium (TIGMIC)"/>
            <person name="Jia N."/>
            <person name="Wang J."/>
            <person name="Shi W."/>
            <person name="Du L."/>
            <person name="Sun Y."/>
            <person name="Zhan W."/>
            <person name="Jiang J.F."/>
            <person name="Wang Q."/>
            <person name="Zhang B."/>
            <person name="Ji P."/>
            <person name="Bell-Sakyi L."/>
            <person name="Cui X.M."/>
            <person name="Yuan T.T."/>
            <person name="Jiang B.G."/>
            <person name="Yang W.F."/>
            <person name="Lam T.T."/>
            <person name="Chang Q.C."/>
            <person name="Ding S.J."/>
            <person name="Wang X.J."/>
            <person name="Zhu J.G."/>
            <person name="Ruan X.D."/>
            <person name="Zhao L."/>
            <person name="Wei J.T."/>
            <person name="Ye R.Z."/>
            <person name="Que T.C."/>
            <person name="Du C.H."/>
            <person name="Zhou Y.H."/>
            <person name="Cheng J.X."/>
            <person name="Dai P.F."/>
            <person name="Guo W.B."/>
            <person name="Han X.H."/>
            <person name="Huang E.J."/>
            <person name="Li L.F."/>
            <person name="Wei W."/>
            <person name="Gao Y.C."/>
            <person name="Liu J.Z."/>
            <person name="Shao H.Z."/>
            <person name="Wang X."/>
            <person name="Wang C.C."/>
            <person name="Yang T.C."/>
            <person name="Huo Q.B."/>
            <person name="Li W."/>
            <person name="Chen H.Y."/>
            <person name="Chen S.E."/>
            <person name="Zhou L.G."/>
            <person name="Ni X.B."/>
            <person name="Tian J.H."/>
            <person name="Sheng Y."/>
            <person name="Liu T."/>
            <person name="Pan Y.S."/>
            <person name="Xia L.Y."/>
            <person name="Li J."/>
            <person name="Zhao F."/>
            <person name="Cao W.C."/>
        </authorList>
    </citation>
    <scope>NUCLEOTIDE SEQUENCE [LARGE SCALE GENOMIC DNA]</scope>
    <source>
        <strain evidence="1">Iper-2018</strain>
    </source>
</reference>
<dbReference type="Proteomes" id="UP000805193">
    <property type="component" value="Unassembled WGS sequence"/>
</dbReference>
<sequence length="372" mass="40660">MVSRTRTSHPVRFLRQGWREWPELVITGGLVLAGPPTNIKDKSLPFLFSHALDKAHQLGATPINTTYCLVTRENTKQLDCKQGAVRVVRFNADGNYCLTGGNDRTVKLWNPFRGVQLQSYMGHGGDVMDVRGSCDNASIASVSGDKSVILWDVTTAKSVRKWRGHAGSVQAVCFNEDSSVVFSGSVDGSVLCWDTRSRTRDPLQALKEARDAITSVLATDHEVVSSSLDGCLRRYDLRLGRMAQDTLGIPVTRVQLTRDGLCLLASCLGGPVRLLDKVTGQSLQEFTGHKNAQFYLDCVLSQDDAHVYSGSEDGAVCCWNLVEGKLVERLRHPTAAPVHSLSQHPSKAVLLTATRGLVYLWEAPQPAETADA</sequence>
<proteinExistence type="predicted"/>
<protein>
    <submittedName>
        <fullName evidence="1">Uncharacterized protein</fullName>
    </submittedName>
</protein>